<dbReference type="AlphaFoldDB" id="A0A8T3AEA2"/>
<keyword evidence="1" id="KW-0812">Transmembrane</keyword>
<dbReference type="EMBL" id="JAGYWB010000017">
    <property type="protein sequence ID" value="KAI0494886.1"/>
    <property type="molecule type" value="Genomic_DNA"/>
</dbReference>
<feature type="transmembrane region" description="Helical" evidence="1">
    <location>
        <begin position="106"/>
        <end position="134"/>
    </location>
</feature>
<accession>A0A8T3AEA2</accession>
<evidence type="ECO:0000313" key="2">
    <source>
        <dbReference type="EMBL" id="KAI0494886.1"/>
    </source>
</evidence>
<dbReference type="PANTHER" id="PTHR31170">
    <property type="entry name" value="BNAC04G53230D PROTEIN"/>
    <property type="match status" value="1"/>
</dbReference>
<dbReference type="PANTHER" id="PTHR31170:SF25">
    <property type="entry name" value="BNAA09G04570D PROTEIN"/>
    <property type="match status" value="1"/>
</dbReference>
<proteinExistence type="predicted"/>
<keyword evidence="1" id="KW-1133">Transmembrane helix</keyword>
<dbReference type="Pfam" id="PF03140">
    <property type="entry name" value="DUF247"/>
    <property type="match status" value="1"/>
</dbReference>
<protein>
    <submittedName>
        <fullName evidence="2">Uncharacterized protein</fullName>
    </submittedName>
</protein>
<dbReference type="Proteomes" id="UP000829196">
    <property type="component" value="Unassembled WGS sequence"/>
</dbReference>
<evidence type="ECO:0000313" key="3">
    <source>
        <dbReference type="Proteomes" id="UP000829196"/>
    </source>
</evidence>
<reference evidence="2" key="1">
    <citation type="journal article" date="2022" name="Front. Genet.">
        <title>Chromosome-Scale Assembly of the Dendrobium nobile Genome Provides Insights Into the Molecular Mechanism of the Biosynthesis of the Medicinal Active Ingredient of Dendrobium.</title>
        <authorList>
            <person name="Xu Q."/>
            <person name="Niu S.-C."/>
            <person name="Li K.-L."/>
            <person name="Zheng P.-J."/>
            <person name="Zhang X.-J."/>
            <person name="Jia Y."/>
            <person name="Liu Y."/>
            <person name="Niu Y.-X."/>
            <person name="Yu L.-H."/>
            <person name="Chen D.-F."/>
            <person name="Zhang G.-Q."/>
        </authorList>
    </citation>
    <scope>NUCLEOTIDE SEQUENCE</scope>
    <source>
        <tissue evidence="2">Leaf</tissue>
    </source>
</reference>
<gene>
    <name evidence="2" type="ORF">KFK09_025032</name>
</gene>
<sequence length="424" mass="49260">MDRHKWRSLHRVLDRTGHDVRLYLDAARSLENRVRSWYETPISMSSNDFVETLVLDSIFALELFRGVNREGFRGLGYSPNDPVFVISGILVSLMHDMIMLENQLPLFVLDCIIALLEGCSYGVAPLALSFFDFLMPTEESRRSTASSDTLYEAGSNDEALHCLDVFRRSLLRSPTPASFPRSSFRTKQSAQDTLYKSGSSGGALHCLNVFHHILLLHPMPASRPRPSFGSDQSARAERLWPLIHCVVDLRNAGIKFQQRRTGFQFWDIEFKDGVLYIPRLFIQDTTKSLFLNLIAFEQCHLQCSNHITSYIFFMDKLINSKVDVGYLRDKEIIEHLLGNDEEVADMFNRLCQEVVFDFNDFYLWELTKQMNCYYNNKWNTWRTSFNHKYFSNPWTFISLMAALVLLLLTALQTFYTVYPYYKPK</sequence>
<name>A0A8T3AEA2_DENNO</name>
<dbReference type="OrthoDB" id="742916at2759"/>
<dbReference type="InterPro" id="IPR004158">
    <property type="entry name" value="DUF247_pln"/>
</dbReference>
<organism evidence="2 3">
    <name type="scientific">Dendrobium nobile</name>
    <name type="common">Orchid</name>
    <dbReference type="NCBI Taxonomy" id="94219"/>
    <lineage>
        <taxon>Eukaryota</taxon>
        <taxon>Viridiplantae</taxon>
        <taxon>Streptophyta</taxon>
        <taxon>Embryophyta</taxon>
        <taxon>Tracheophyta</taxon>
        <taxon>Spermatophyta</taxon>
        <taxon>Magnoliopsida</taxon>
        <taxon>Liliopsida</taxon>
        <taxon>Asparagales</taxon>
        <taxon>Orchidaceae</taxon>
        <taxon>Epidendroideae</taxon>
        <taxon>Malaxideae</taxon>
        <taxon>Dendrobiinae</taxon>
        <taxon>Dendrobium</taxon>
    </lineage>
</organism>
<keyword evidence="1" id="KW-0472">Membrane</keyword>
<keyword evidence="3" id="KW-1185">Reference proteome</keyword>
<evidence type="ECO:0000256" key="1">
    <source>
        <dbReference type="SAM" id="Phobius"/>
    </source>
</evidence>
<feature type="transmembrane region" description="Helical" evidence="1">
    <location>
        <begin position="394"/>
        <end position="418"/>
    </location>
</feature>
<comment type="caution">
    <text evidence="2">The sequence shown here is derived from an EMBL/GenBank/DDBJ whole genome shotgun (WGS) entry which is preliminary data.</text>
</comment>